<dbReference type="EMBL" id="JAKTTI010000003">
    <property type="protein sequence ID" value="MCH1624448.1"/>
    <property type="molecule type" value="Genomic_DNA"/>
</dbReference>
<feature type="short sequence motif" description="Q motif" evidence="6">
    <location>
        <begin position="2"/>
        <end position="30"/>
    </location>
</feature>
<feature type="region of interest" description="Disordered" evidence="7">
    <location>
        <begin position="378"/>
        <end position="432"/>
    </location>
</feature>
<gene>
    <name evidence="11" type="ORF">MJG50_03845</name>
</gene>
<dbReference type="SMART" id="SM00487">
    <property type="entry name" value="DEXDc"/>
    <property type="match status" value="1"/>
</dbReference>
<dbReference type="CDD" id="cd18787">
    <property type="entry name" value="SF2_C_DEAD"/>
    <property type="match status" value="1"/>
</dbReference>
<feature type="compositionally biased region" description="Basic and acidic residues" evidence="7">
    <location>
        <begin position="378"/>
        <end position="402"/>
    </location>
</feature>
<dbReference type="InterPro" id="IPR011545">
    <property type="entry name" value="DEAD/DEAH_box_helicase_dom"/>
</dbReference>
<keyword evidence="2" id="KW-0378">Hydrolase</keyword>
<dbReference type="InterPro" id="IPR014014">
    <property type="entry name" value="RNA_helicase_DEAD_Q_motif"/>
</dbReference>
<comment type="caution">
    <text evidence="11">The sequence shown here is derived from an EMBL/GenBank/DDBJ whole genome shotgun (WGS) entry which is preliminary data.</text>
</comment>
<dbReference type="GO" id="GO:0016787">
    <property type="term" value="F:hydrolase activity"/>
    <property type="evidence" value="ECO:0007669"/>
    <property type="project" value="UniProtKB-KW"/>
</dbReference>
<name>A0AAW5DWP4_9BACI</name>
<dbReference type="InterPro" id="IPR044742">
    <property type="entry name" value="DEAD/DEAH_RhlB"/>
</dbReference>
<keyword evidence="3 11" id="KW-0347">Helicase</keyword>
<dbReference type="PANTHER" id="PTHR47959:SF1">
    <property type="entry name" value="ATP-DEPENDENT RNA HELICASE DBPA"/>
    <property type="match status" value="1"/>
</dbReference>
<dbReference type="Proteomes" id="UP001431131">
    <property type="component" value="Unassembled WGS sequence"/>
</dbReference>
<evidence type="ECO:0000313" key="12">
    <source>
        <dbReference type="Proteomes" id="UP001431131"/>
    </source>
</evidence>
<dbReference type="Pfam" id="PF00271">
    <property type="entry name" value="Helicase_C"/>
    <property type="match status" value="1"/>
</dbReference>
<dbReference type="PANTHER" id="PTHR47959">
    <property type="entry name" value="ATP-DEPENDENT RNA HELICASE RHLE-RELATED"/>
    <property type="match status" value="1"/>
</dbReference>
<evidence type="ECO:0000259" key="9">
    <source>
        <dbReference type="PROSITE" id="PS51194"/>
    </source>
</evidence>
<proteinExistence type="inferred from homology"/>
<dbReference type="InterPro" id="IPR050079">
    <property type="entry name" value="DEAD_box_RNA_helicase"/>
</dbReference>
<dbReference type="Gene3D" id="3.40.50.300">
    <property type="entry name" value="P-loop containing nucleotide triphosphate hydrolases"/>
    <property type="match status" value="2"/>
</dbReference>
<dbReference type="InterPro" id="IPR001650">
    <property type="entry name" value="Helicase_C-like"/>
</dbReference>
<evidence type="ECO:0000313" key="11">
    <source>
        <dbReference type="EMBL" id="MCH1624448.1"/>
    </source>
</evidence>
<evidence type="ECO:0000256" key="4">
    <source>
        <dbReference type="ARBA" id="ARBA00022840"/>
    </source>
</evidence>
<dbReference type="PROSITE" id="PS51192">
    <property type="entry name" value="HELICASE_ATP_BIND_1"/>
    <property type="match status" value="1"/>
</dbReference>
<dbReference type="CDD" id="cd00268">
    <property type="entry name" value="DEADc"/>
    <property type="match status" value="1"/>
</dbReference>
<feature type="domain" description="DEAD-box RNA helicase Q" evidence="10">
    <location>
        <begin position="2"/>
        <end position="30"/>
    </location>
</feature>
<dbReference type="PROSITE" id="PS51195">
    <property type="entry name" value="Q_MOTIF"/>
    <property type="match status" value="1"/>
</dbReference>
<comment type="similarity">
    <text evidence="5">Belongs to the DEAD box helicase family.</text>
</comment>
<dbReference type="InterPro" id="IPR014001">
    <property type="entry name" value="Helicase_ATP-bd"/>
</dbReference>
<dbReference type="GO" id="GO:0005524">
    <property type="term" value="F:ATP binding"/>
    <property type="evidence" value="ECO:0007669"/>
    <property type="project" value="UniProtKB-KW"/>
</dbReference>
<dbReference type="AlphaFoldDB" id="A0AAW5DWP4"/>
<keyword evidence="12" id="KW-1185">Reference proteome</keyword>
<keyword evidence="1" id="KW-0547">Nucleotide-binding</keyword>
<dbReference type="SMART" id="SM00490">
    <property type="entry name" value="HELICc"/>
    <property type="match status" value="1"/>
</dbReference>
<protein>
    <submittedName>
        <fullName evidence="11">DEAD/DEAH box helicase</fullName>
    </submittedName>
</protein>
<evidence type="ECO:0000256" key="3">
    <source>
        <dbReference type="ARBA" id="ARBA00022806"/>
    </source>
</evidence>
<feature type="domain" description="Helicase C-terminal" evidence="9">
    <location>
        <begin position="215"/>
        <end position="380"/>
    </location>
</feature>
<dbReference type="GO" id="GO:0003676">
    <property type="term" value="F:nucleic acid binding"/>
    <property type="evidence" value="ECO:0007669"/>
    <property type="project" value="InterPro"/>
</dbReference>
<dbReference type="SUPFAM" id="SSF52540">
    <property type="entry name" value="P-loop containing nucleoside triphosphate hydrolases"/>
    <property type="match status" value="1"/>
</dbReference>
<organism evidence="11 12">
    <name type="scientific">Fredinandcohnia quinoae</name>
    <dbReference type="NCBI Taxonomy" id="2918902"/>
    <lineage>
        <taxon>Bacteria</taxon>
        <taxon>Bacillati</taxon>
        <taxon>Bacillota</taxon>
        <taxon>Bacilli</taxon>
        <taxon>Bacillales</taxon>
        <taxon>Bacillaceae</taxon>
        <taxon>Fredinandcohnia</taxon>
    </lineage>
</organism>
<evidence type="ECO:0000256" key="5">
    <source>
        <dbReference type="ARBA" id="ARBA00038437"/>
    </source>
</evidence>
<evidence type="ECO:0000256" key="6">
    <source>
        <dbReference type="PROSITE-ProRule" id="PRU00552"/>
    </source>
</evidence>
<accession>A0AAW5DWP4</accession>
<reference evidence="11" key="1">
    <citation type="submission" date="2022-02" db="EMBL/GenBank/DDBJ databases">
        <title>Fredinandcohnia quinoae sp. nov. isolated from Chenopodium quinoa seeds.</title>
        <authorList>
            <person name="Saati-Santamaria Z."/>
            <person name="Flores-Felix J.D."/>
            <person name="Igual J.M."/>
            <person name="Velazquez E."/>
            <person name="Garcia-Fraile P."/>
            <person name="Martinez-Molina E."/>
        </authorList>
    </citation>
    <scope>NUCLEOTIDE SEQUENCE</scope>
    <source>
        <strain evidence="11">SECRCQ15</strain>
    </source>
</reference>
<sequence length="432" mass="48856">MVDFLQLGIRKEINHTLKSLGIVAPTPIQEQTIPAVLEGKDVIAKAQTGTGKTLAFVLPILEKIDVHNSDVQVLILTPTRELALQISKEMKKMIENVEGINVLSVYGGQDVAHQLKKLKGAQHIVVATPGRLLDHIRRGTIDLSTIERIVIDEADQMLLMGFLPEVDDIISETFPSRQTMLFSATMPNEIRSLAKKYMVEPEFIEVKAKKVTVEEIKQVVIETTDRRKQATLFHLIEEHRPFLAIIFCRTKVRAKKLHEALIASGYESDELHGDLPQSKREKAMKRFREAKTQFLVATDVAARGLDVEGVTHVYNYDIPHDVESYVHRIGRTGRAGGDGVAFTLIDPKDMEFLRMIEKGIHQKLDIQVIKGISIPDREDYQRASEQIKEDKRSEGNRRDGRKAAPFSSNRKPHDKRSKGNSSNKTQGRRRTR</sequence>
<dbReference type="RefSeq" id="WP_240252868.1">
    <property type="nucleotide sequence ID" value="NZ_JAKTTI010000003.1"/>
</dbReference>
<feature type="domain" description="Helicase ATP-binding" evidence="8">
    <location>
        <begin position="33"/>
        <end position="204"/>
    </location>
</feature>
<dbReference type="Pfam" id="PF00270">
    <property type="entry name" value="DEAD"/>
    <property type="match status" value="1"/>
</dbReference>
<evidence type="ECO:0000259" key="8">
    <source>
        <dbReference type="PROSITE" id="PS51192"/>
    </source>
</evidence>
<evidence type="ECO:0000256" key="1">
    <source>
        <dbReference type="ARBA" id="ARBA00022741"/>
    </source>
</evidence>
<evidence type="ECO:0000256" key="7">
    <source>
        <dbReference type="SAM" id="MobiDB-lite"/>
    </source>
</evidence>
<evidence type="ECO:0000259" key="10">
    <source>
        <dbReference type="PROSITE" id="PS51195"/>
    </source>
</evidence>
<dbReference type="InterPro" id="IPR027417">
    <property type="entry name" value="P-loop_NTPase"/>
</dbReference>
<dbReference type="PROSITE" id="PS51194">
    <property type="entry name" value="HELICASE_CTER"/>
    <property type="match status" value="1"/>
</dbReference>
<dbReference type="GO" id="GO:0003724">
    <property type="term" value="F:RNA helicase activity"/>
    <property type="evidence" value="ECO:0007669"/>
    <property type="project" value="InterPro"/>
</dbReference>
<dbReference type="GO" id="GO:0005829">
    <property type="term" value="C:cytosol"/>
    <property type="evidence" value="ECO:0007669"/>
    <property type="project" value="TreeGrafter"/>
</dbReference>
<keyword evidence="4" id="KW-0067">ATP-binding</keyword>
<evidence type="ECO:0000256" key="2">
    <source>
        <dbReference type="ARBA" id="ARBA00022801"/>
    </source>
</evidence>